<feature type="region of interest" description="Disordered" evidence="1">
    <location>
        <begin position="1"/>
        <end position="51"/>
    </location>
</feature>
<feature type="compositionally biased region" description="Basic residues" evidence="1">
    <location>
        <begin position="1"/>
        <end position="10"/>
    </location>
</feature>
<gene>
    <name evidence="2" type="ORF">NKR23_g7046</name>
</gene>
<reference evidence="2" key="1">
    <citation type="submission" date="2022-07" db="EMBL/GenBank/DDBJ databases">
        <title>Fungi with potential for degradation of polypropylene.</title>
        <authorList>
            <person name="Gostincar C."/>
        </authorList>
    </citation>
    <scope>NUCLEOTIDE SEQUENCE</scope>
    <source>
        <strain evidence="2">EXF-13308</strain>
    </source>
</reference>
<dbReference type="EMBL" id="JANBVO010000021">
    <property type="protein sequence ID" value="KAJ9142718.1"/>
    <property type="molecule type" value="Genomic_DNA"/>
</dbReference>
<keyword evidence="3" id="KW-1185">Reference proteome</keyword>
<dbReference type="Proteomes" id="UP001174694">
    <property type="component" value="Unassembled WGS sequence"/>
</dbReference>
<organism evidence="2 3">
    <name type="scientific">Pleurostoma richardsiae</name>
    <dbReference type="NCBI Taxonomy" id="41990"/>
    <lineage>
        <taxon>Eukaryota</taxon>
        <taxon>Fungi</taxon>
        <taxon>Dikarya</taxon>
        <taxon>Ascomycota</taxon>
        <taxon>Pezizomycotina</taxon>
        <taxon>Sordariomycetes</taxon>
        <taxon>Sordariomycetidae</taxon>
        <taxon>Calosphaeriales</taxon>
        <taxon>Pleurostomataceae</taxon>
        <taxon>Pleurostoma</taxon>
    </lineage>
</organism>
<dbReference type="AlphaFoldDB" id="A0AA38RBC6"/>
<sequence>MDDPNRRRRHNEPARYQAVQAPPQQRRSYTDSRSYRPAPINTGIPPAQSRAMGGTGGYSYYPESSASAYSSTTAMNPGTMGYYQTAADYGQDARQTQTFPQSAHNPASMMYGVQQAGAQGPVYDTNQTFPSRQPAAMGMMADVAASYYEPSNTAGASALQQQAPPSQSPAVYHQSPADRSATLVTTYSTAMTPIGTLTTQTQSPTDASMEGQAYQPSTGLDEAYASYQSALREIFQNIRSGILGTASESLLRVSDWLLSHVSELGLTSDDQNLYNDRIKLWNDFNHAWLAMLQAQKDLMTSRQQLSPSQSLISLDRLRKMGDELVRLCDAVERHGLVDYQYGVWEEQIIDILEECCDLYPEEQAGAVAGPGSGSGR</sequence>
<proteinExistence type="predicted"/>
<feature type="compositionally biased region" description="Low complexity" evidence="1">
    <location>
        <begin position="156"/>
        <end position="170"/>
    </location>
</feature>
<name>A0AA38RBC6_9PEZI</name>
<feature type="region of interest" description="Disordered" evidence="1">
    <location>
        <begin position="155"/>
        <end position="177"/>
    </location>
</feature>
<protein>
    <submittedName>
        <fullName evidence="2">Uncharacterized protein</fullName>
    </submittedName>
</protein>
<comment type="caution">
    <text evidence="2">The sequence shown here is derived from an EMBL/GenBank/DDBJ whole genome shotgun (WGS) entry which is preliminary data.</text>
</comment>
<accession>A0AA38RBC6</accession>
<evidence type="ECO:0000256" key="1">
    <source>
        <dbReference type="SAM" id="MobiDB-lite"/>
    </source>
</evidence>
<evidence type="ECO:0000313" key="3">
    <source>
        <dbReference type="Proteomes" id="UP001174694"/>
    </source>
</evidence>
<evidence type="ECO:0000313" key="2">
    <source>
        <dbReference type="EMBL" id="KAJ9142718.1"/>
    </source>
</evidence>